<sequence length="115" mass="11950">MPHPEDQDPSPSQAGAPLQRDAMDLPPPECVALDRRRAIDTQQATGLLVGTLALVTAALLGLNAALPTWSRGFLLLLGPGLVAAVLVRYRLPVGPRAALAALAATYVVVLLLVIG</sequence>
<reference evidence="3" key="1">
    <citation type="submission" date="2020-05" db="EMBL/GenBank/DDBJ databases">
        <authorList>
            <person name="Chiriac C."/>
            <person name="Salcher M."/>
            <person name="Ghai R."/>
            <person name="Kavagutti S V."/>
        </authorList>
    </citation>
    <scope>NUCLEOTIDE SEQUENCE</scope>
</reference>
<protein>
    <submittedName>
        <fullName evidence="3">Unannotated protein</fullName>
    </submittedName>
</protein>
<feature type="region of interest" description="Disordered" evidence="1">
    <location>
        <begin position="1"/>
        <end position="26"/>
    </location>
</feature>
<organism evidence="3">
    <name type="scientific">freshwater metagenome</name>
    <dbReference type="NCBI Taxonomy" id="449393"/>
    <lineage>
        <taxon>unclassified sequences</taxon>
        <taxon>metagenomes</taxon>
        <taxon>ecological metagenomes</taxon>
    </lineage>
</organism>
<dbReference type="AlphaFoldDB" id="A0A6J6SMG5"/>
<dbReference type="EMBL" id="CAEZYQ010000005">
    <property type="protein sequence ID" value="CAB4735815.1"/>
    <property type="molecule type" value="Genomic_DNA"/>
</dbReference>
<evidence type="ECO:0000256" key="2">
    <source>
        <dbReference type="SAM" id="Phobius"/>
    </source>
</evidence>
<feature type="transmembrane region" description="Helical" evidence="2">
    <location>
        <begin position="73"/>
        <end position="91"/>
    </location>
</feature>
<feature type="transmembrane region" description="Helical" evidence="2">
    <location>
        <begin position="44"/>
        <end position="66"/>
    </location>
</feature>
<feature type="transmembrane region" description="Helical" evidence="2">
    <location>
        <begin position="97"/>
        <end position="114"/>
    </location>
</feature>
<keyword evidence="2" id="KW-0812">Transmembrane</keyword>
<proteinExistence type="predicted"/>
<gene>
    <name evidence="3" type="ORF">UFOPK2761_00891</name>
</gene>
<accession>A0A6J6SMG5</accession>
<evidence type="ECO:0000256" key="1">
    <source>
        <dbReference type="SAM" id="MobiDB-lite"/>
    </source>
</evidence>
<name>A0A6J6SMG5_9ZZZZ</name>
<evidence type="ECO:0000313" key="3">
    <source>
        <dbReference type="EMBL" id="CAB4735815.1"/>
    </source>
</evidence>
<keyword evidence="2" id="KW-0472">Membrane</keyword>
<keyword evidence="2" id="KW-1133">Transmembrane helix</keyword>